<evidence type="ECO:0000259" key="5">
    <source>
        <dbReference type="Pfam" id="PF13243"/>
    </source>
</evidence>
<sequence>MWKLKLSQGQESWLTSVNNHVGRQYWEYDASLGTPEEIALVRQFRHEFHKTRFQYKHSSDRIMRLQFQRSNQSEGNLLVEEEEDEVRRTIRKALRFYSTLQADDGFWPGDLGGPLFLLPGLIIGLYVTKSLNVALSMEHQKEIMRYLYNHQNEDGGWGLHIEGHSTMFGTALTYVTLRLLGQGLNDEMLKAQKWILERGGVVSIPSWGKLWLSVLGLYEWSGNNPVPPELWLLPYALPFHPGRMWCHARMVYLPMSYLYGKRFIMPINNLILSMRNELFVTPYHNIDWDCARNSCAKEDMYYPHPAVQDILWAGLHKIGEPILKQWPFSKIRQRALNVVKKHMQHEDECTNYICLGPVNKVLNMVCCWIDDPDSQAFTRHLARVKDYLWLAEDGMKMQGYNGSQMWDASFAVQAILSTNMSDEYGLMLKKAHTFIKNSQIKGNCSRGEWYRHISKGGWTFSTADQNWIVSDCTAEALQAALQLSWCSSSIAGEAMKANEIYDAVHLLLSVQMMNPAETFGDIIIDYQYAECTSAVIQSLNSFMKSYPGYRKKEITACIAKAADYIENIQLPDGSWYGSWGVCFTYATWYGIRGLIAAGRTYQNSSCIRKACNFLLSKELECGGWGESYLSCQNKVYTNLKGNRPHIVQTAWAMLALIAVGVANIDPTPLHKAAKILVQSQSDNGDFPQQEIVGVFNKNCMISYSAYRSIFPIWALGEYCNNILLPTK</sequence>
<dbReference type="PROSITE" id="PS01074">
    <property type="entry name" value="TERPENE_SYNTHASES"/>
    <property type="match status" value="1"/>
</dbReference>
<accession>A0A7N0UH82</accession>
<evidence type="ECO:0000256" key="1">
    <source>
        <dbReference type="ARBA" id="ARBA00009755"/>
    </source>
</evidence>
<evidence type="ECO:0000256" key="4">
    <source>
        <dbReference type="RuleBase" id="RU362003"/>
    </source>
</evidence>
<proteinExistence type="inferred from homology"/>
<evidence type="ECO:0000313" key="8">
    <source>
        <dbReference type="Proteomes" id="UP000594263"/>
    </source>
</evidence>
<dbReference type="InterPro" id="IPR002365">
    <property type="entry name" value="Terpene_synthase_CS"/>
</dbReference>
<dbReference type="GO" id="GO:0031559">
    <property type="term" value="F:oxidosqualene cyclase activity"/>
    <property type="evidence" value="ECO:0007669"/>
    <property type="project" value="UniProtKB-ARBA"/>
</dbReference>
<dbReference type="InterPro" id="IPR008930">
    <property type="entry name" value="Terpenoid_cyclase/PrenylTrfase"/>
</dbReference>
<dbReference type="NCBIfam" id="TIGR01787">
    <property type="entry name" value="squalene_cyclas"/>
    <property type="match status" value="1"/>
</dbReference>
<evidence type="ECO:0000259" key="6">
    <source>
        <dbReference type="Pfam" id="PF13249"/>
    </source>
</evidence>
<feature type="domain" description="Squalene cyclase N-terminal" evidence="6">
    <location>
        <begin position="91"/>
        <end position="389"/>
    </location>
</feature>
<keyword evidence="3 4" id="KW-0413">Isomerase</keyword>
<dbReference type="EnsemblPlants" id="Kaladp0068s0137.1.v1.1">
    <property type="protein sequence ID" value="Kaladp0068s0137.1.v1.1"/>
    <property type="gene ID" value="Kaladp0068s0137.v1.1"/>
</dbReference>
<name>A0A7N0UH82_KALFE</name>
<dbReference type="PANTHER" id="PTHR11764:SF44">
    <property type="entry name" value="LANOSTEROL SYNTHASE"/>
    <property type="match status" value="1"/>
</dbReference>
<dbReference type="Pfam" id="PF13243">
    <property type="entry name" value="SQHop_cyclase_C"/>
    <property type="match status" value="1"/>
</dbReference>
<dbReference type="EC" id="5.4.99.-" evidence="4"/>
<dbReference type="PANTHER" id="PTHR11764">
    <property type="entry name" value="TERPENE CYCLASE/MUTASE FAMILY MEMBER"/>
    <property type="match status" value="1"/>
</dbReference>
<dbReference type="Gene3D" id="1.50.10.20">
    <property type="match status" value="2"/>
</dbReference>
<reference evidence="7" key="1">
    <citation type="submission" date="2021-01" db="UniProtKB">
        <authorList>
            <consortium name="EnsemblPlants"/>
        </authorList>
    </citation>
    <scope>IDENTIFICATION</scope>
</reference>
<comment type="similarity">
    <text evidence="1 4">Belongs to the terpene cyclase/mutase family.</text>
</comment>
<dbReference type="InterPro" id="IPR032697">
    <property type="entry name" value="SQ_cyclase_N"/>
</dbReference>
<evidence type="ECO:0000256" key="3">
    <source>
        <dbReference type="ARBA" id="ARBA00023235"/>
    </source>
</evidence>
<feature type="domain" description="Squalene cyclase C-terminal" evidence="5">
    <location>
        <begin position="403"/>
        <end position="719"/>
    </location>
</feature>
<dbReference type="Pfam" id="PF13249">
    <property type="entry name" value="SQHop_cyclase_N"/>
    <property type="match status" value="1"/>
</dbReference>
<protein>
    <recommendedName>
        <fullName evidence="4">Terpene cyclase/mutase family member</fullName>
        <ecNumber evidence="4">5.4.99.-</ecNumber>
    </recommendedName>
</protein>
<dbReference type="FunFam" id="1.50.10.20:FF:000002">
    <property type="entry name" value="Terpene cyclase/mutase family member"/>
    <property type="match status" value="1"/>
</dbReference>
<dbReference type="Proteomes" id="UP000594263">
    <property type="component" value="Unplaced"/>
</dbReference>
<keyword evidence="8" id="KW-1185">Reference proteome</keyword>
<dbReference type="AlphaFoldDB" id="A0A7N0UH82"/>
<dbReference type="Gramene" id="Kaladp0068s0137.1.v1.1">
    <property type="protein sequence ID" value="Kaladp0068s0137.1.v1.1"/>
    <property type="gene ID" value="Kaladp0068s0137.v1.1"/>
</dbReference>
<dbReference type="SUPFAM" id="SSF48239">
    <property type="entry name" value="Terpenoid cyclases/Protein prenyltransferases"/>
    <property type="match status" value="2"/>
</dbReference>
<dbReference type="SFLD" id="SFLDG01016">
    <property type="entry name" value="Prenyltransferase_Like_2"/>
    <property type="match status" value="1"/>
</dbReference>
<organism evidence="7 8">
    <name type="scientific">Kalanchoe fedtschenkoi</name>
    <name type="common">Lavender scallops</name>
    <name type="synonym">South American air plant</name>
    <dbReference type="NCBI Taxonomy" id="63787"/>
    <lineage>
        <taxon>Eukaryota</taxon>
        <taxon>Viridiplantae</taxon>
        <taxon>Streptophyta</taxon>
        <taxon>Embryophyta</taxon>
        <taxon>Tracheophyta</taxon>
        <taxon>Spermatophyta</taxon>
        <taxon>Magnoliopsida</taxon>
        <taxon>eudicotyledons</taxon>
        <taxon>Gunneridae</taxon>
        <taxon>Pentapetalae</taxon>
        <taxon>Saxifragales</taxon>
        <taxon>Crassulaceae</taxon>
        <taxon>Kalanchoe</taxon>
    </lineage>
</organism>
<dbReference type="GO" id="GO:0016104">
    <property type="term" value="P:triterpenoid biosynthetic process"/>
    <property type="evidence" value="ECO:0007669"/>
    <property type="project" value="InterPro"/>
</dbReference>
<dbReference type="GO" id="GO:0005811">
    <property type="term" value="C:lipid droplet"/>
    <property type="evidence" value="ECO:0007669"/>
    <property type="project" value="InterPro"/>
</dbReference>
<evidence type="ECO:0000256" key="2">
    <source>
        <dbReference type="ARBA" id="ARBA00022737"/>
    </source>
</evidence>
<dbReference type="CDD" id="cd02892">
    <property type="entry name" value="SQCY_1"/>
    <property type="match status" value="1"/>
</dbReference>
<dbReference type="InterPro" id="IPR018333">
    <property type="entry name" value="Squalene_cyclase"/>
</dbReference>
<dbReference type="OMA" id="NTNYICL"/>
<evidence type="ECO:0000313" key="7">
    <source>
        <dbReference type="EnsemblPlants" id="Kaladp0068s0137.1.v1.1"/>
    </source>
</evidence>
<dbReference type="InterPro" id="IPR032696">
    <property type="entry name" value="SQ_cyclase_C"/>
</dbReference>
<keyword evidence="2" id="KW-0677">Repeat</keyword>